<evidence type="ECO:0000256" key="4">
    <source>
        <dbReference type="ARBA" id="ARBA00022989"/>
    </source>
</evidence>
<sequence length="145" mass="14572">MTTIIQILTAAALVLSIIVPFGAFFLGEKTKKRYKKSLACNCFFFFGSLLVATVVMFSGTASVHAATAAGTSDLATGLGYIGAALVTGLSGIGSGIAVASSASAALGAISEDGSLFGKSMIFVAMAEGIALYGLIISFMILGKLG</sequence>
<evidence type="ECO:0000313" key="10">
    <source>
        <dbReference type="EMBL" id="VYT03782.1"/>
    </source>
</evidence>
<feature type="transmembrane region" description="Helical" evidence="8">
    <location>
        <begin position="121"/>
        <end position="141"/>
    </location>
</feature>
<keyword evidence="5 8" id="KW-0472">Membrane</keyword>
<evidence type="ECO:0000256" key="3">
    <source>
        <dbReference type="ARBA" id="ARBA00022692"/>
    </source>
</evidence>
<dbReference type="InterPro" id="IPR002379">
    <property type="entry name" value="ATPase_proteolipid_c-like_dom"/>
</dbReference>
<dbReference type="SUPFAM" id="SSF81333">
    <property type="entry name" value="F1F0 ATP synthase subunit C"/>
    <property type="match status" value="1"/>
</dbReference>
<dbReference type="GO" id="GO:0015078">
    <property type="term" value="F:proton transmembrane transporter activity"/>
    <property type="evidence" value="ECO:0007669"/>
    <property type="project" value="InterPro"/>
</dbReference>
<feature type="domain" description="V-ATPase proteolipid subunit C-like" evidence="9">
    <location>
        <begin position="81"/>
        <end position="140"/>
    </location>
</feature>
<feature type="transmembrane region" description="Helical" evidence="8">
    <location>
        <begin position="78"/>
        <end position="109"/>
    </location>
</feature>
<evidence type="ECO:0000256" key="8">
    <source>
        <dbReference type="SAM" id="Phobius"/>
    </source>
</evidence>
<evidence type="ECO:0000256" key="5">
    <source>
        <dbReference type="ARBA" id="ARBA00023136"/>
    </source>
</evidence>
<evidence type="ECO:0000259" key="9">
    <source>
        <dbReference type="Pfam" id="PF00137"/>
    </source>
</evidence>
<feature type="transmembrane region" description="Helical" evidence="8">
    <location>
        <begin position="38"/>
        <end position="58"/>
    </location>
</feature>
<dbReference type="Gene3D" id="1.20.120.610">
    <property type="entry name" value="lithium bound rotor ring of v- atpase"/>
    <property type="match status" value="1"/>
</dbReference>
<dbReference type="AlphaFoldDB" id="A0A6N2TGK4"/>
<feature type="transmembrane region" description="Helical" evidence="8">
    <location>
        <begin position="6"/>
        <end position="26"/>
    </location>
</feature>
<gene>
    <name evidence="10" type="ORF">BHLFYP23_02556</name>
</gene>
<accession>A0A6N2TGK4</accession>
<dbReference type="EMBL" id="CACRSY010000010">
    <property type="protein sequence ID" value="VYT03782.1"/>
    <property type="molecule type" value="Genomic_DNA"/>
</dbReference>
<organism evidence="10">
    <name type="scientific">Blautia hansenii</name>
    <name type="common">Ruminococcus hansenii</name>
    <dbReference type="NCBI Taxonomy" id="1322"/>
    <lineage>
        <taxon>Bacteria</taxon>
        <taxon>Bacillati</taxon>
        <taxon>Bacillota</taxon>
        <taxon>Clostridia</taxon>
        <taxon>Lachnospirales</taxon>
        <taxon>Lachnospiraceae</taxon>
        <taxon>Blautia</taxon>
    </lineage>
</organism>
<evidence type="ECO:0000256" key="6">
    <source>
        <dbReference type="ARBA" id="ARBA00032200"/>
    </source>
</evidence>
<name>A0A6N2TGK4_BLAHA</name>
<evidence type="ECO:0000256" key="1">
    <source>
        <dbReference type="ARBA" id="ARBA00004141"/>
    </source>
</evidence>
<dbReference type="CDD" id="cd18120">
    <property type="entry name" value="ATP-synt_Vo_Ao_c"/>
    <property type="match status" value="1"/>
</dbReference>
<protein>
    <recommendedName>
        <fullName evidence="6">ATP synthase F(0) sector subunit c</fullName>
    </recommendedName>
    <alternativeName>
        <fullName evidence="7">F-type ATPase subunit c</fullName>
    </alternativeName>
</protein>
<dbReference type="RefSeq" id="WP_004220445.1">
    <property type="nucleotide sequence ID" value="NZ_CACRSY010000010.1"/>
</dbReference>
<reference evidence="10" key="1">
    <citation type="submission" date="2019-11" db="EMBL/GenBank/DDBJ databases">
        <authorList>
            <person name="Feng L."/>
        </authorList>
    </citation>
    <scope>NUCLEOTIDE SEQUENCE</scope>
    <source>
        <strain evidence="10">BhanseniiLFYP23</strain>
    </source>
</reference>
<dbReference type="GO" id="GO:0045259">
    <property type="term" value="C:proton-transporting ATP synthase complex"/>
    <property type="evidence" value="ECO:0007669"/>
    <property type="project" value="InterPro"/>
</dbReference>
<keyword evidence="4 8" id="KW-1133">Transmembrane helix</keyword>
<comment type="similarity">
    <text evidence="2">Belongs to the ATPase C chain family.</text>
</comment>
<proteinExistence type="inferred from homology"/>
<dbReference type="GO" id="GO:0015986">
    <property type="term" value="P:proton motive force-driven ATP synthesis"/>
    <property type="evidence" value="ECO:0007669"/>
    <property type="project" value="InterPro"/>
</dbReference>
<dbReference type="InterPro" id="IPR035921">
    <property type="entry name" value="F/V-ATP_Csub_sf"/>
</dbReference>
<dbReference type="InterPro" id="IPR000454">
    <property type="entry name" value="ATP_synth_F0_csu"/>
</dbReference>
<dbReference type="Pfam" id="PF00137">
    <property type="entry name" value="ATP-synt_C"/>
    <property type="match status" value="1"/>
</dbReference>
<evidence type="ECO:0000256" key="2">
    <source>
        <dbReference type="ARBA" id="ARBA00006704"/>
    </source>
</evidence>
<evidence type="ECO:0000256" key="7">
    <source>
        <dbReference type="ARBA" id="ARBA00032887"/>
    </source>
</evidence>
<dbReference type="PRINTS" id="PR00124">
    <property type="entry name" value="ATPASEC"/>
</dbReference>
<comment type="subcellular location">
    <subcellularLocation>
        <location evidence="1">Membrane</location>
        <topology evidence="1">Multi-pass membrane protein</topology>
    </subcellularLocation>
</comment>
<keyword evidence="3 8" id="KW-0812">Transmembrane</keyword>
<dbReference type="GO" id="GO:0033177">
    <property type="term" value="C:proton-transporting two-sector ATPase complex, proton-transporting domain"/>
    <property type="evidence" value="ECO:0007669"/>
    <property type="project" value="InterPro"/>
</dbReference>